<comment type="caution">
    <text evidence="2">The sequence shown here is derived from an EMBL/GenBank/DDBJ whole genome shotgun (WGS) entry which is preliminary data.</text>
</comment>
<dbReference type="EMBL" id="VLLL01000005">
    <property type="protein sequence ID" value="TWJ15537.1"/>
    <property type="molecule type" value="Genomic_DNA"/>
</dbReference>
<keyword evidence="1" id="KW-0732">Signal</keyword>
<evidence type="ECO:0000313" key="3">
    <source>
        <dbReference type="Proteomes" id="UP000321617"/>
    </source>
</evidence>
<dbReference type="Proteomes" id="UP000321617">
    <property type="component" value="Unassembled WGS sequence"/>
</dbReference>
<sequence>MRYVVVMALSVLALSACSGEQPSGELDRYGQSACDDLAGFLDEGAPESERELVLTEVVDNAKSSSVESIATAGGELEGMIKSDGWEAGTDAFTAACEAEGWQAG</sequence>
<evidence type="ECO:0000313" key="2">
    <source>
        <dbReference type="EMBL" id="TWJ15537.1"/>
    </source>
</evidence>
<protein>
    <recommendedName>
        <fullName evidence="4">Lipoprotein</fullName>
    </recommendedName>
</protein>
<proteinExistence type="predicted"/>
<feature type="signal peptide" evidence="1">
    <location>
        <begin position="1"/>
        <end position="18"/>
    </location>
</feature>
<evidence type="ECO:0008006" key="4">
    <source>
        <dbReference type="Google" id="ProtNLM"/>
    </source>
</evidence>
<accession>A0A562VCI3</accession>
<feature type="chain" id="PRO_5038536344" description="Lipoprotein" evidence="1">
    <location>
        <begin position="19"/>
        <end position="104"/>
    </location>
</feature>
<keyword evidence="3" id="KW-1185">Reference proteome</keyword>
<gene>
    <name evidence="2" type="ORF">LX16_1248</name>
</gene>
<reference evidence="2 3" key="1">
    <citation type="journal article" date="2013" name="Stand. Genomic Sci.">
        <title>Genomic Encyclopedia of Type Strains, Phase I: The one thousand microbial genomes (KMG-I) project.</title>
        <authorList>
            <person name="Kyrpides N.C."/>
            <person name="Woyke T."/>
            <person name="Eisen J.A."/>
            <person name="Garrity G."/>
            <person name="Lilburn T.G."/>
            <person name="Beck B.J."/>
            <person name="Whitman W.B."/>
            <person name="Hugenholtz P."/>
            <person name="Klenk H.P."/>
        </authorList>
    </citation>
    <scope>NUCLEOTIDE SEQUENCE [LARGE SCALE GENOMIC DNA]</scope>
    <source>
        <strain evidence="2 3">DSM 45044</strain>
    </source>
</reference>
<organism evidence="2 3">
    <name type="scientific">Stackebrandtia albiflava</name>
    <dbReference type="NCBI Taxonomy" id="406432"/>
    <lineage>
        <taxon>Bacteria</taxon>
        <taxon>Bacillati</taxon>
        <taxon>Actinomycetota</taxon>
        <taxon>Actinomycetes</taxon>
        <taxon>Glycomycetales</taxon>
        <taxon>Glycomycetaceae</taxon>
        <taxon>Stackebrandtia</taxon>
    </lineage>
</organism>
<evidence type="ECO:0000256" key="1">
    <source>
        <dbReference type="SAM" id="SignalP"/>
    </source>
</evidence>
<dbReference type="PROSITE" id="PS51257">
    <property type="entry name" value="PROKAR_LIPOPROTEIN"/>
    <property type="match status" value="1"/>
</dbReference>
<name>A0A562VCI3_9ACTN</name>
<dbReference type="AlphaFoldDB" id="A0A562VCI3"/>